<evidence type="ECO:0000256" key="4">
    <source>
        <dbReference type="ARBA" id="ARBA00023004"/>
    </source>
</evidence>
<dbReference type="Proteomes" id="UP000327157">
    <property type="component" value="Chromosome 5"/>
</dbReference>
<keyword evidence="8" id="KW-1185">Reference proteome</keyword>
<sequence length="348" mass="39314">MAKTAPVVLTQNINISDTQRATSFNHSTDSSSINCQEHSISAPDDEIPTIDYSMIFSGDVDQRPKALQYLAYVCEEYGFFYLINHGLPDNVIDKALKGVSEFFNLTEEEKLEYEKKDSADRIRWGLGFSPGDHEAVKREYLKVLPHPKFEGPDKPAGFSKSLEDYYQRDREVMINLAKAVSKTLGFEENYLEKELGLEIGADVSAMNVYPPWFKSNTPIGLPAHHDPGYLVSLVQNVNGGLQLHYKQKWINVHMPSNSIFVNIGDHLEVLTNGKYKSPMHRVILNNKVTRVSVATVHGPSHNTFVKPAPEFVDQSHPPKYRGMIYKDSLEANGYHEIDGKSCLQQLRI</sequence>
<keyword evidence="2 5" id="KW-0479">Metal-binding</keyword>
<dbReference type="InterPro" id="IPR027443">
    <property type="entry name" value="IPNS-like_sf"/>
</dbReference>
<accession>A0A5N5IBI4</accession>
<dbReference type="InterPro" id="IPR050295">
    <property type="entry name" value="Plant_2OG-oxidoreductases"/>
</dbReference>
<evidence type="ECO:0000256" key="3">
    <source>
        <dbReference type="ARBA" id="ARBA00022896"/>
    </source>
</evidence>
<dbReference type="AlphaFoldDB" id="A0A5N5IBI4"/>
<keyword evidence="3" id="KW-0847">Vitamin C</keyword>
<keyword evidence="4 5" id="KW-0408">Iron</keyword>
<dbReference type="InterPro" id="IPR044861">
    <property type="entry name" value="IPNS-like_FE2OG_OXY"/>
</dbReference>
<evidence type="ECO:0000313" key="7">
    <source>
        <dbReference type="EMBL" id="KAB2635090.1"/>
    </source>
</evidence>
<proteinExistence type="inferred from homology"/>
<dbReference type="PANTHER" id="PTHR47991">
    <property type="entry name" value="OXOGLUTARATE/IRON-DEPENDENT DIOXYGENASE"/>
    <property type="match status" value="1"/>
</dbReference>
<dbReference type="GO" id="GO:0031418">
    <property type="term" value="F:L-ascorbic acid binding"/>
    <property type="evidence" value="ECO:0007669"/>
    <property type="project" value="UniProtKB-KW"/>
</dbReference>
<keyword evidence="5" id="KW-0560">Oxidoreductase</keyword>
<dbReference type="EMBL" id="SMOL01000004">
    <property type="protein sequence ID" value="KAB2635090.1"/>
    <property type="molecule type" value="Genomic_DNA"/>
</dbReference>
<dbReference type="SUPFAM" id="SSF51197">
    <property type="entry name" value="Clavaminate synthase-like"/>
    <property type="match status" value="1"/>
</dbReference>
<dbReference type="InterPro" id="IPR005123">
    <property type="entry name" value="Oxoglu/Fe-dep_dioxygenase_dom"/>
</dbReference>
<gene>
    <name evidence="7" type="ORF">D8674_025624</name>
</gene>
<reference evidence="7 8" key="3">
    <citation type="submission" date="2019-11" db="EMBL/GenBank/DDBJ databases">
        <title>A de novo genome assembly of a pear dwarfing rootstock.</title>
        <authorList>
            <person name="Wang F."/>
            <person name="Wang J."/>
            <person name="Li S."/>
            <person name="Zhang Y."/>
            <person name="Fang M."/>
            <person name="Ma L."/>
            <person name="Zhao Y."/>
            <person name="Jiang S."/>
        </authorList>
    </citation>
    <scope>NUCLEOTIDE SEQUENCE [LARGE SCALE GENOMIC DNA]</scope>
    <source>
        <strain evidence="7">S2</strain>
        <tissue evidence="7">Leaf</tissue>
    </source>
</reference>
<comment type="caution">
    <text evidence="7">The sequence shown here is derived from an EMBL/GenBank/DDBJ whole genome shotgun (WGS) entry which is preliminary data.</text>
</comment>
<reference evidence="7 8" key="1">
    <citation type="submission" date="2019-09" db="EMBL/GenBank/DDBJ databases">
        <authorList>
            <person name="Ou C."/>
        </authorList>
    </citation>
    <scope>NUCLEOTIDE SEQUENCE [LARGE SCALE GENOMIC DNA]</scope>
    <source>
        <strain evidence="7">S2</strain>
        <tissue evidence="7">Leaf</tissue>
    </source>
</reference>
<organism evidence="7 8">
    <name type="scientific">Pyrus ussuriensis x Pyrus communis</name>
    <dbReference type="NCBI Taxonomy" id="2448454"/>
    <lineage>
        <taxon>Eukaryota</taxon>
        <taxon>Viridiplantae</taxon>
        <taxon>Streptophyta</taxon>
        <taxon>Embryophyta</taxon>
        <taxon>Tracheophyta</taxon>
        <taxon>Spermatophyta</taxon>
        <taxon>Magnoliopsida</taxon>
        <taxon>eudicotyledons</taxon>
        <taxon>Gunneridae</taxon>
        <taxon>Pentapetalae</taxon>
        <taxon>rosids</taxon>
        <taxon>fabids</taxon>
        <taxon>Rosales</taxon>
        <taxon>Rosaceae</taxon>
        <taxon>Amygdaloideae</taxon>
        <taxon>Maleae</taxon>
        <taxon>Pyrus</taxon>
    </lineage>
</organism>
<dbReference type="InterPro" id="IPR026992">
    <property type="entry name" value="DIOX_N"/>
</dbReference>
<dbReference type="GO" id="GO:0051213">
    <property type="term" value="F:dioxygenase activity"/>
    <property type="evidence" value="ECO:0007669"/>
    <property type="project" value="UniProtKB-KW"/>
</dbReference>
<evidence type="ECO:0000256" key="1">
    <source>
        <dbReference type="ARBA" id="ARBA00008056"/>
    </source>
</evidence>
<name>A0A5N5IBI4_9ROSA</name>
<reference evidence="8" key="2">
    <citation type="submission" date="2019-10" db="EMBL/GenBank/DDBJ databases">
        <title>A de novo genome assembly of a pear dwarfing rootstock.</title>
        <authorList>
            <person name="Wang F."/>
            <person name="Wang J."/>
            <person name="Li S."/>
            <person name="Zhang Y."/>
            <person name="Fang M."/>
            <person name="Ma L."/>
            <person name="Zhao Y."/>
            <person name="Jiang S."/>
        </authorList>
    </citation>
    <scope>NUCLEOTIDE SEQUENCE [LARGE SCALE GENOMIC DNA]</scope>
</reference>
<dbReference type="GO" id="GO:0046872">
    <property type="term" value="F:metal ion binding"/>
    <property type="evidence" value="ECO:0007669"/>
    <property type="project" value="UniProtKB-KW"/>
</dbReference>
<dbReference type="Pfam" id="PF03171">
    <property type="entry name" value="2OG-FeII_Oxy"/>
    <property type="match status" value="1"/>
</dbReference>
<evidence type="ECO:0000313" key="8">
    <source>
        <dbReference type="Proteomes" id="UP000327157"/>
    </source>
</evidence>
<comment type="similarity">
    <text evidence="1 5">Belongs to the iron/ascorbate-dependent oxidoreductase family.</text>
</comment>
<dbReference type="Gene3D" id="2.60.120.330">
    <property type="entry name" value="B-lactam Antibiotic, Isopenicillin N Synthase, Chain"/>
    <property type="match status" value="1"/>
</dbReference>
<evidence type="ECO:0000256" key="2">
    <source>
        <dbReference type="ARBA" id="ARBA00022723"/>
    </source>
</evidence>
<protein>
    <submittedName>
        <fullName evidence="7">Leucoanthocyanidin dioxygenase-like</fullName>
    </submittedName>
</protein>
<dbReference type="OrthoDB" id="1142515at2759"/>
<feature type="domain" description="Fe2OG dioxygenase" evidence="6">
    <location>
        <begin position="200"/>
        <end position="299"/>
    </location>
</feature>
<dbReference type="PROSITE" id="PS51471">
    <property type="entry name" value="FE2OG_OXY"/>
    <property type="match status" value="1"/>
</dbReference>
<keyword evidence="7" id="KW-0223">Dioxygenase</keyword>
<dbReference type="Pfam" id="PF14226">
    <property type="entry name" value="DIOX_N"/>
    <property type="match status" value="1"/>
</dbReference>
<evidence type="ECO:0000256" key="5">
    <source>
        <dbReference type="RuleBase" id="RU003682"/>
    </source>
</evidence>
<evidence type="ECO:0000259" key="6">
    <source>
        <dbReference type="PROSITE" id="PS51471"/>
    </source>
</evidence>